<accession>A0A318A0F4</accession>
<dbReference type="Gene3D" id="3.90.1150.10">
    <property type="entry name" value="Aspartate Aminotransferase, domain 1"/>
    <property type="match status" value="1"/>
</dbReference>
<dbReference type="AlphaFoldDB" id="A0A318A0F4"/>
<feature type="compositionally biased region" description="Low complexity" evidence="4">
    <location>
        <begin position="12"/>
        <end position="35"/>
    </location>
</feature>
<dbReference type="OrthoDB" id="9801834at2"/>
<feature type="region of interest" description="Disordered" evidence="4">
    <location>
        <begin position="1"/>
        <end position="41"/>
    </location>
</feature>
<evidence type="ECO:0000256" key="3">
    <source>
        <dbReference type="RuleBase" id="RU003560"/>
    </source>
</evidence>
<dbReference type="PANTHER" id="PTHR43094:SF1">
    <property type="entry name" value="AMINOTRANSFERASE CLASS-III"/>
    <property type="match status" value="1"/>
</dbReference>
<dbReference type="InterPro" id="IPR049704">
    <property type="entry name" value="Aminotrans_3_PPA_site"/>
</dbReference>
<proteinExistence type="inferred from homology"/>
<dbReference type="InterPro" id="IPR015421">
    <property type="entry name" value="PyrdxlP-dep_Trfase_major"/>
</dbReference>
<dbReference type="EMBL" id="QHLY01000005">
    <property type="protein sequence ID" value="PXA71696.1"/>
    <property type="molecule type" value="Genomic_DNA"/>
</dbReference>
<reference evidence="5 6" key="1">
    <citation type="submission" date="2018-05" db="EMBL/GenBank/DDBJ databases">
        <title>Genetic diversity of glacier-inhabiting Cryobacterium bacteria in China and description of Cryobacterium mengkeensis sp. nov. and Arthrobacter glacialis sp. nov.</title>
        <authorList>
            <person name="Liu Q."/>
            <person name="Xin Y.-H."/>
        </authorList>
    </citation>
    <scope>NUCLEOTIDE SEQUENCE [LARGE SCALE GENOMIC DNA]</scope>
    <source>
        <strain evidence="5 6">SK-1</strain>
    </source>
</reference>
<organism evidence="5 6">
    <name type="scientific">Cryobacterium arcticum</name>
    <dbReference type="NCBI Taxonomy" id="670052"/>
    <lineage>
        <taxon>Bacteria</taxon>
        <taxon>Bacillati</taxon>
        <taxon>Actinomycetota</taxon>
        <taxon>Actinomycetes</taxon>
        <taxon>Micrococcales</taxon>
        <taxon>Microbacteriaceae</taxon>
        <taxon>Cryobacterium</taxon>
    </lineage>
</organism>
<dbReference type="InterPro" id="IPR005814">
    <property type="entry name" value="Aminotrans_3"/>
</dbReference>
<dbReference type="GO" id="GO:0005829">
    <property type="term" value="C:cytosol"/>
    <property type="evidence" value="ECO:0007669"/>
    <property type="project" value="TreeGrafter"/>
</dbReference>
<keyword evidence="2 3" id="KW-0663">Pyridoxal phosphate</keyword>
<dbReference type="GO" id="GO:0008483">
    <property type="term" value="F:transaminase activity"/>
    <property type="evidence" value="ECO:0007669"/>
    <property type="project" value="UniProtKB-KW"/>
</dbReference>
<keyword evidence="5" id="KW-0032">Aminotransferase</keyword>
<dbReference type="PANTHER" id="PTHR43094">
    <property type="entry name" value="AMINOTRANSFERASE"/>
    <property type="match status" value="1"/>
</dbReference>
<keyword evidence="5" id="KW-0808">Transferase</keyword>
<evidence type="ECO:0000256" key="4">
    <source>
        <dbReference type="SAM" id="MobiDB-lite"/>
    </source>
</evidence>
<dbReference type="Proteomes" id="UP000246722">
    <property type="component" value="Unassembled WGS sequence"/>
</dbReference>
<dbReference type="GO" id="GO:0030170">
    <property type="term" value="F:pyridoxal phosphate binding"/>
    <property type="evidence" value="ECO:0007669"/>
    <property type="project" value="InterPro"/>
</dbReference>
<dbReference type="Pfam" id="PF00202">
    <property type="entry name" value="Aminotran_3"/>
    <property type="match status" value="1"/>
</dbReference>
<dbReference type="PROSITE" id="PS00600">
    <property type="entry name" value="AA_TRANSFER_CLASS_3"/>
    <property type="match status" value="1"/>
</dbReference>
<dbReference type="InterPro" id="IPR015424">
    <property type="entry name" value="PyrdxlP-dep_Trfase"/>
</dbReference>
<dbReference type="InterPro" id="IPR015422">
    <property type="entry name" value="PyrdxlP-dep_Trfase_small"/>
</dbReference>
<comment type="similarity">
    <text evidence="1 3">Belongs to the class-III pyridoxal-phosphate-dependent aminotransferase family.</text>
</comment>
<dbReference type="NCBIfam" id="NF004718">
    <property type="entry name" value="PRK06062.1"/>
    <property type="match status" value="1"/>
</dbReference>
<evidence type="ECO:0000313" key="6">
    <source>
        <dbReference type="Proteomes" id="UP000246722"/>
    </source>
</evidence>
<sequence>MESTSWAPTGLRSTSPSRRAASSTPPHRAAASQQPPGAPPPLRFARAEEKERIVTDIDTGTTTELGLNDLTAQLDKAHVFHSWSAQGALKPLVIAGGLGCRVWDHDGRTYLDFSSQLVNVNIGHQHPAVIKGIIDQAQLLTTIAPSTANLARGEAAKRIVDRAPIGFNKVFFTNGGADANENAIRMARLHTGRDTVLSTYRSYHGNTGAAIVATGDWRRIPNEFARGHVHFFGPYLYRSEFWATTPEQETERALRHLERVIQSEGATSIAAVLLESIPGTAGVLMPPPGYLAGVRELCDRYGIMLILDEVMVGFGRTGRWFAFEGSGVVPDLITFAKGVNSGYVPVGGVIISDAIAADFDSTVFPGGLTYSGHPLAMASIVAALDAMTDEGIVENAARIGTDAIGPGLEALKAKHPIIGEVRGEGVFWAIELVADRETREPVAPAVMARIKTELLARNLLPFVQDNRIHVVPPCVVTDSEVAEALAIYDEVLALDLL</sequence>
<dbReference type="SUPFAM" id="SSF53383">
    <property type="entry name" value="PLP-dependent transferases"/>
    <property type="match status" value="1"/>
</dbReference>
<protein>
    <submittedName>
        <fullName evidence="5">Aspartate aminotransferase family protein</fullName>
    </submittedName>
</protein>
<keyword evidence="6" id="KW-1185">Reference proteome</keyword>
<evidence type="ECO:0000256" key="1">
    <source>
        <dbReference type="ARBA" id="ARBA00008954"/>
    </source>
</evidence>
<comment type="caution">
    <text evidence="5">The sequence shown here is derived from an EMBL/GenBank/DDBJ whole genome shotgun (WGS) entry which is preliminary data.</text>
</comment>
<evidence type="ECO:0000313" key="5">
    <source>
        <dbReference type="EMBL" id="PXA71696.1"/>
    </source>
</evidence>
<gene>
    <name evidence="5" type="ORF">CTB96_01840</name>
</gene>
<evidence type="ECO:0000256" key="2">
    <source>
        <dbReference type="ARBA" id="ARBA00022898"/>
    </source>
</evidence>
<name>A0A318A0F4_9MICO</name>
<dbReference type="CDD" id="cd00610">
    <property type="entry name" value="OAT_like"/>
    <property type="match status" value="1"/>
</dbReference>
<dbReference type="Gene3D" id="3.40.640.10">
    <property type="entry name" value="Type I PLP-dependent aspartate aminotransferase-like (Major domain)"/>
    <property type="match status" value="1"/>
</dbReference>